<dbReference type="RefSeq" id="WP_007379583.1">
    <property type="nucleotide sequence ID" value="NZ_CM000951.1"/>
</dbReference>
<proteinExistence type="predicted"/>
<gene>
    <name evidence="1" type="ORF">SSEG_10301</name>
</gene>
<evidence type="ECO:0000313" key="1">
    <source>
        <dbReference type="EMBL" id="EDY61331.1"/>
    </source>
</evidence>
<dbReference type="EMBL" id="CM000951">
    <property type="protein sequence ID" value="EDY61331.1"/>
    <property type="molecule type" value="Genomic_DNA"/>
</dbReference>
<reference evidence="1" key="1">
    <citation type="submission" date="2009-10" db="EMBL/GenBank/DDBJ databases">
        <title>The genome sequence of Streptomyces sviceus strain ATCC 29083.</title>
        <authorList>
            <consortium name="The Broad Institute Genome Sequencing Platform"/>
            <consortium name="Broad Institute Microbial Sequencing Center"/>
            <person name="Fischbach M."/>
            <person name="Godfrey P."/>
            <person name="Ward D."/>
            <person name="Young S."/>
            <person name="Zeng Q."/>
            <person name="Koehrsen M."/>
            <person name="Alvarado L."/>
            <person name="Berlin A.M."/>
            <person name="Bochicchio J."/>
            <person name="Borenstein D."/>
            <person name="Chapman S.B."/>
            <person name="Chen Z."/>
            <person name="Engels R."/>
            <person name="Freedman E."/>
            <person name="Gellesch M."/>
            <person name="Goldberg J."/>
            <person name="Griggs A."/>
            <person name="Gujja S."/>
            <person name="Heilman E.R."/>
            <person name="Heiman D.I."/>
            <person name="Hepburn T.A."/>
            <person name="Howarth C."/>
            <person name="Jen D."/>
            <person name="Larson L."/>
            <person name="Lewis B."/>
            <person name="Mehta T."/>
            <person name="Park D."/>
            <person name="Pearson M."/>
            <person name="Richards J."/>
            <person name="Roberts A."/>
            <person name="Saif S."/>
            <person name="Shea T.D."/>
            <person name="Shenoy N."/>
            <person name="Sisk P."/>
            <person name="Stolte C."/>
            <person name="Sykes S.N."/>
            <person name="Thomson T."/>
            <person name="Walk T."/>
            <person name="White J."/>
            <person name="Yandava C."/>
            <person name="Straight P."/>
            <person name="Clardy J."/>
            <person name="Hung D."/>
            <person name="Kolter R."/>
            <person name="Mekalanos J."/>
            <person name="Walker S."/>
            <person name="Walsh C.T."/>
            <person name="Wieland-Brown L.C."/>
            <person name="Haas B."/>
            <person name="Nusbaum C."/>
            <person name="Birren B."/>
        </authorList>
    </citation>
    <scope>NUCLEOTIDE SEQUENCE [LARGE SCALE GENOMIC DNA]</scope>
    <source>
        <strain evidence="1">ATCC 29083</strain>
    </source>
</reference>
<accession>B5I8A2</accession>
<keyword evidence="2" id="KW-1185">Reference proteome</keyword>
<dbReference type="AlphaFoldDB" id="B5I8A2"/>
<evidence type="ECO:0000313" key="2">
    <source>
        <dbReference type="Proteomes" id="UP000002785"/>
    </source>
</evidence>
<dbReference type="HOGENOM" id="CLU_2511387_0_0_11"/>
<dbReference type="Proteomes" id="UP000002785">
    <property type="component" value="Chromosome"/>
</dbReference>
<name>B5I8A2_STRX2</name>
<evidence type="ECO:0008006" key="3">
    <source>
        <dbReference type="Google" id="ProtNLM"/>
    </source>
</evidence>
<organism evidence="1 2">
    <name type="scientific">Streptomyces sviceus (strain ATCC 29083 / DSM 924 / JCM 4929 / NBRC 13980 / NCIMB 11184 / NRRL 5439 / UC 5370)</name>
    <dbReference type="NCBI Taxonomy" id="463191"/>
    <lineage>
        <taxon>Bacteria</taxon>
        <taxon>Bacillati</taxon>
        <taxon>Actinomycetota</taxon>
        <taxon>Actinomycetes</taxon>
        <taxon>Kitasatosporales</taxon>
        <taxon>Streptomycetaceae</taxon>
        <taxon>Streptomyces</taxon>
    </lineage>
</organism>
<sequence>MHAVVPSRGLAGSDAITHYRQLRELTVDELACVLEMLDHPVSADGRAEMERDARPVTVDDLVAISCALDAAPVLLLSHIGTAPRS</sequence>
<protein>
    <recommendedName>
        <fullName evidence="3">HTH cro/C1-type domain-containing protein</fullName>
    </recommendedName>
</protein>
<dbReference type="eggNOG" id="ENOG5031THR">
    <property type="taxonomic scope" value="Bacteria"/>
</dbReference>